<feature type="compositionally biased region" description="Low complexity" evidence="5">
    <location>
        <begin position="206"/>
        <end position="227"/>
    </location>
</feature>
<gene>
    <name evidence="7" type="ORF">IFDJLNFL_3553</name>
    <name evidence="8" type="ORF">MTDSW087_05785</name>
</gene>
<dbReference type="Pfam" id="PF00589">
    <property type="entry name" value="Phage_integrase"/>
    <property type="match status" value="1"/>
</dbReference>
<dbReference type="Gene3D" id="1.10.443.10">
    <property type="entry name" value="Intergrase catalytic core"/>
    <property type="match status" value="1"/>
</dbReference>
<dbReference type="InterPro" id="IPR050090">
    <property type="entry name" value="Tyrosine_recombinase_XerCD"/>
</dbReference>
<dbReference type="InterPro" id="IPR013762">
    <property type="entry name" value="Integrase-like_cat_sf"/>
</dbReference>
<feature type="domain" description="Tyr recombinase" evidence="6">
    <location>
        <begin position="365"/>
        <end position="570"/>
    </location>
</feature>
<evidence type="ECO:0000313" key="9">
    <source>
        <dbReference type="Proteomes" id="UP000401717"/>
    </source>
</evidence>
<name>A0A564G648_9HYPH</name>
<dbReference type="InterPro" id="IPR002104">
    <property type="entry name" value="Integrase_catalytic"/>
</dbReference>
<evidence type="ECO:0000256" key="1">
    <source>
        <dbReference type="ARBA" id="ARBA00008857"/>
    </source>
</evidence>
<evidence type="ECO:0000313" key="8">
    <source>
        <dbReference type="EMBL" id="VUF16035.1"/>
    </source>
</evidence>
<reference evidence="7" key="3">
    <citation type="submission" date="2021-08" db="EMBL/GenBank/DDBJ databases">
        <authorList>
            <person name="Tani A."/>
            <person name="Ola A."/>
            <person name="Ogura Y."/>
            <person name="Katsura K."/>
            <person name="Hayashi T."/>
        </authorList>
    </citation>
    <scope>NUCLEOTIDE SEQUENCE</scope>
    <source>
        <strain evidence="7">DSM 22415</strain>
    </source>
</reference>
<organism evidence="8 9">
    <name type="scientific">Methylobacterium dankookense</name>
    <dbReference type="NCBI Taxonomy" id="560405"/>
    <lineage>
        <taxon>Bacteria</taxon>
        <taxon>Pseudomonadati</taxon>
        <taxon>Pseudomonadota</taxon>
        <taxon>Alphaproteobacteria</taxon>
        <taxon>Hyphomicrobiales</taxon>
        <taxon>Methylobacteriaceae</taxon>
        <taxon>Methylobacterium</taxon>
    </lineage>
</organism>
<dbReference type="PANTHER" id="PTHR30349:SF41">
    <property type="entry name" value="INTEGRASE_RECOMBINASE PROTEIN MJ0367-RELATED"/>
    <property type="match status" value="1"/>
</dbReference>
<evidence type="ECO:0000313" key="10">
    <source>
        <dbReference type="Proteomes" id="UP001055303"/>
    </source>
</evidence>
<dbReference type="GO" id="GO:0015074">
    <property type="term" value="P:DNA integration"/>
    <property type="evidence" value="ECO:0007669"/>
    <property type="project" value="UniProtKB-KW"/>
</dbReference>
<dbReference type="EMBL" id="CABFVH010000087">
    <property type="protein sequence ID" value="VUF16035.1"/>
    <property type="molecule type" value="Genomic_DNA"/>
</dbReference>
<dbReference type="GO" id="GO:0003677">
    <property type="term" value="F:DNA binding"/>
    <property type="evidence" value="ECO:0007669"/>
    <property type="project" value="UniProtKB-KW"/>
</dbReference>
<reference evidence="8 9" key="1">
    <citation type="submission" date="2019-06" db="EMBL/GenBank/DDBJ databases">
        <authorList>
            <person name="Rodrigo-Torres L."/>
            <person name="Arahal R. D."/>
            <person name="Lucena T."/>
        </authorList>
    </citation>
    <scope>NUCLEOTIDE SEQUENCE [LARGE SCALE GENOMIC DNA]</scope>
    <source>
        <strain evidence="8 9">SW08-7</strain>
    </source>
</reference>
<feature type="region of interest" description="Disordered" evidence="5">
    <location>
        <begin position="194"/>
        <end position="227"/>
    </location>
</feature>
<comment type="similarity">
    <text evidence="1">Belongs to the 'phage' integrase family.</text>
</comment>
<keyword evidence="2" id="KW-0229">DNA integration</keyword>
<dbReference type="Proteomes" id="UP000401717">
    <property type="component" value="Unassembled WGS sequence"/>
</dbReference>
<keyword evidence="10" id="KW-1185">Reference proteome</keyword>
<evidence type="ECO:0000256" key="5">
    <source>
        <dbReference type="SAM" id="MobiDB-lite"/>
    </source>
</evidence>
<keyword evidence="3" id="KW-0238">DNA-binding</keyword>
<reference evidence="7" key="2">
    <citation type="journal article" date="2021" name="Front. Microbiol.">
        <title>Comprehensive Comparative Genomics and Phenotyping of Methylobacterium Species.</title>
        <authorList>
            <person name="Alessa O."/>
            <person name="Ogura Y."/>
            <person name="Fujitani Y."/>
            <person name="Takami H."/>
            <person name="Hayashi T."/>
            <person name="Sahin N."/>
            <person name="Tani A."/>
        </authorList>
    </citation>
    <scope>NUCLEOTIDE SEQUENCE</scope>
    <source>
        <strain evidence="7">DSM 22415</strain>
    </source>
</reference>
<accession>A0A564G648</accession>
<dbReference type="Proteomes" id="UP001055303">
    <property type="component" value="Unassembled WGS sequence"/>
</dbReference>
<dbReference type="PROSITE" id="PS51898">
    <property type="entry name" value="TYR_RECOMBINASE"/>
    <property type="match status" value="1"/>
</dbReference>
<evidence type="ECO:0000313" key="7">
    <source>
        <dbReference type="EMBL" id="GJD57646.1"/>
    </source>
</evidence>
<dbReference type="PANTHER" id="PTHR30349">
    <property type="entry name" value="PHAGE INTEGRASE-RELATED"/>
    <property type="match status" value="1"/>
</dbReference>
<dbReference type="RefSeq" id="WP_238179259.1">
    <property type="nucleotide sequence ID" value="NZ_BPQI01000111.1"/>
</dbReference>
<dbReference type="InterPro" id="IPR046668">
    <property type="entry name" value="DUF6538"/>
</dbReference>
<dbReference type="GO" id="GO:0006310">
    <property type="term" value="P:DNA recombination"/>
    <property type="evidence" value="ECO:0007669"/>
    <property type="project" value="UniProtKB-KW"/>
</dbReference>
<dbReference type="CDD" id="cd01184">
    <property type="entry name" value="INT_C_like_1"/>
    <property type="match status" value="1"/>
</dbReference>
<dbReference type="SUPFAM" id="SSF56349">
    <property type="entry name" value="DNA breaking-rejoining enzymes"/>
    <property type="match status" value="1"/>
</dbReference>
<evidence type="ECO:0000256" key="4">
    <source>
        <dbReference type="ARBA" id="ARBA00023172"/>
    </source>
</evidence>
<proteinExistence type="inferred from homology"/>
<dbReference type="Pfam" id="PF20172">
    <property type="entry name" value="DUF6538"/>
    <property type="match status" value="1"/>
</dbReference>
<protein>
    <recommendedName>
        <fullName evidence="6">Tyr recombinase domain-containing protein</fullName>
    </recommendedName>
</protein>
<dbReference type="EMBL" id="BPQI01000111">
    <property type="protein sequence ID" value="GJD57646.1"/>
    <property type="molecule type" value="Genomic_DNA"/>
</dbReference>
<evidence type="ECO:0000256" key="2">
    <source>
        <dbReference type="ARBA" id="ARBA00022908"/>
    </source>
</evidence>
<evidence type="ECO:0000259" key="6">
    <source>
        <dbReference type="PROSITE" id="PS51898"/>
    </source>
</evidence>
<sequence>MKTSIANVVRRGRTLHFRRTVPPELRRFVGRRELTRSLGTVDHPTAKLHAAALYVASERLFGAVRATPMLTDAQLARLVQDFYATVLERENTVRLRAPPHDDAVSEIRGAYYGEIAAKTRRALAGNRLDEARVITEAMLKKQGVICTDLAPDDWQRARQAVMRAGIDVAEALQARYTGDFNHEPRDKLLRETLTASPSDQAPPTPTTSVPSATTEAMTARPRPATAPLLSTVTEPFITDQIASGAWERQTAAQARATFRLLTDICGDLPLRDYTRQDAGRFKEQLQRLPSDYGKASAYRGLSVAQIIVRYDGQATAGRTAPITAKTIKRHFSALSALWTAAEAKGEVEANIFVGFRFGAGKRAVEERDLWETTELATLFASPVWSGCASETRRAEPGSLILRDEKFWLPLIAVFSGMRQEEICQLSLDDIQQVEGVWFFDLNARDGRMLKNATAARRVPIHDELIRLGLLDQVVQLRGRGETRLFPLLKAGGADGRLGHAFAKWFTRYRREIGLDRAKLVFHSFRHTATTLMHEADVQTAIIDRVTGHTTPGETARYTKRTTLRQLQAAINAIVIGVDLSHLHKNFAATSNKVPVARQP</sequence>
<dbReference type="InterPro" id="IPR011010">
    <property type="entry name" value="DNA_brk_join_enz"/>
</dbReference>
<evidence type="ECO:0000256" key="3">
    <source>
        <dbReference type="ARBA" id="ARBA00023125"/>
    </source>
</evidence>
<keyword evidence="4" id="KW-0233">DNA recombination</keyword>
<dbReference type="AlphaFoldDB" id="A0A564G648"/>